<dbReference type="PANTHER" id="PTHR34605:SF4">
    <property type="entry name" value="DNA ADENINE METHYLTRANSFERASE"/>
    <property type="match status" value="1"/>
</dbReference>
<dbReference type="InterPro" id="IPR011010">
    <property type="entry name" value="DNA_brk_join_enz"/>
</dbReference>
<name>A0A5M4FIS9_9ACTN</name>
<dbReference type="GO" id="GO:0003677">
    <property type="term" value="F:DNA binding"/>
    <property type="evidence" value="ECO:0007669"/>
    <property type="project" value="UniProtKB-KW"/>
</dbReference>
<evidence type="ECO:0000259" key="3">
    <source>
        <dbReference type="PROSITE" id="PS51898"/>
    </source>
</evidence>
<dbReference type="InterPro" id="IPR002104">
    <property type="entry name" value="Integrase_catalytic"/>
</dbReference>
<protein>
    <submittedName>
        <fullName evidence="4">Tyrosine-type recombinase/integrase</fullName>
    </submittedName>
</protein>
<reference evidence="4" key="1">
    <citation type="submission" date="2019-09" db="EMBL/GenBank/DDBJ databases">
        <authorList>
            <person name="Li J."/>
        </authorList>
    </citation>
    <scope>NUCLEOTIDE SEQUENCE [LARGE SCALE GENOMIC DNA]</scope>
    <source>
        <strain evidence="4">JCM 14732</strain>
    </source>
</reference>
<keyword evidence="2" id="KW-0233">DNA recombination</keyword>
<dbReference type="Pfam" id="PF00589">
    <property type="entry name" value="Phage_integrase"/>
    <property type="match status" value="1"/>
</dbReference>
<dbReference type="SUPFAM" id="SSF56349">
    <property type="entry name" value="DNA breaking-rejoining enzymes"/>
    <property type="match status" value="1"/>
</dbReference>
<dbReference type="InterPro" id="IPR013762">
    <property type="entry name" value="Integrase-like_cat_sf"/>
</dbReference>
<keyword evidence="1" id="KW-0238">DNA-binding</keyword>
<dbReference type="AlphaFoldDB" id="A0A5M4FIS9"/>
<organism evidence="4 5">
    <name type="scientific">Aeromicrobium ginsengisoli</name>
    <dbReference type="NCBI Taxonomy" id="363867"/>
    <lineage>
        <taxon>Bacteria</taxon>
        <taxon>Bacillati</taxon>
        <taxon>Actinomycetota</taxon>
        <taxon>Actinomycetes</taxon>
        <taxon>Propionibacteriales</taxon>
        <taxon>Nocardioidaceae</taxon>
        <taxon>Aeromicrobium</taxon>
    </lineage>
</organism>
<dbReference type="EMBL" id="SDPQ02000001">
    <property type="protein sequence ID" value="KAA1399663.1"/>
    <property type="molecule type" value="Genomic_DNA"/>
</dbReference>
<dbReference type="GO" id="GO:0015074">
    <property type="term" value="P:DNA integration"/>
    <property type="evidence" value="ECO:0007669"/>
    <property type="project" value="InterPro"/>
</dbReference>
<dbReference type="SUPFAM" id="SSF47823">
    <property type="entry name" value="lambda integrase-like, N-terminal domain"/>
    <property type="match status" value="1"/>
</dbReference>
<dbReference type="OrthoDB" id="9815875at2"/>
<accession>A0A5M4FIS9</accession>
<proteinExistence type="predicted"/>
<sequence>MTDAEDDIADRLHRARIASFLAPDEEPSTPLEEPGLDALLKRTAAIYSQAITDETRADYARRWRKVEAWCTARGFESIPMRPEVLLLYLTAQIDSEAGISLATARGYASAVSRVHREAGVPTPTSSPLAYQFMRGLARHSEARPMKPTNTSAMRIGELRRVCRHLDSLTIDPRAARDAAILTLHGLGLGDGQLSRLTWPDLTVDDESMDIRLVSPRGGPDTTLTFDTSTESGTVALNTLLTWRAIATEALPPVFSPIEPSGWRSPEPLTKRAVFLARHSRLSSLGANGQLATIPDAIALLSGTPSEVLRDRALLLIGFAMAARRGEVTRLVWSDIVERTGGLEVHIRSSKTDMSGRGVTLGIPHGKSSLTDPVAALAAWRARVAQQLGESAVQAERKVFVHVGRSGKLTETPLSPEGLTRLVARRAQEANCVGSFGGRSLRSGFISTAADSGIPVEAIARQSRHRRLESLVLYIRQIDPIQGSAAGEIGL</sequence>
<gene>
    <name evidence="4" type="ORF">ESP70_002560</name>
</gene>
<dbReference type="Gene3D" id="1.10.443.10">
    <property type="entry name" value="Intergrase catalytic core"/>
    <property type="match status" value="2"/>
</dbReference>
<dbReference type="Proteomes" id="UP000380867">
    <property type="component" value="Unassembled WGS sequence"/>
</dbReference>
<comment type="caution">
    <text evidence="4">The sequence shown here is derived from an EMBL/GenBank/DDBJ whole genome shotgun (WGS) entry which is preliminary data.</text>
</comment>
<evidence type="ECO:0000313" key="4">
    <source>
        <dbReference type="EMBL" id="KAA1399663.1"/>
    </source>
</evidence>
<keyword evidence="5" id="KW-1185">Reference proteome</keyword>
<dbReference type="InterPro" id="IPR052925">
    <property type="entry name" value="Phage_Integrase-like_Recomb"/>
</dbReference>
<evidence type="ECO:0000256" key="2">
    <source>
        <dbReference type="ARBA" id="ARBA00023172"/>
    </source>
</evidence>
<dbReference type="InterPro" id="IPR010998">
    <property type="entry name" value="Integrase_recombinase_N"/>
</dbReference>
<evidence type="ECO:0000313" key="5">
    <source>
        <dbReference type="Proteomes" id="UP000380867"/>
    </source>
</evidence>
<evidence type="ECO:0000256" key="1">
    <source>
        <dbReference type="ARBA" id="ARBA00023125"/>
    </source>
</evidence>
<dbReference type="PROSITE" id="PS51898">
    <property type="entry name" value="TYR_RECOMBINASE"/>
    <property type="match status" value="1"/>
</dbReference>
<dbReference type="Gene3D" id="1.10.150.130">
    <property type="match status" value="1"/>
</dbReference>
<dbReference type="RefSeq" id="WP_149687798.1">
    <property type="nucleotide sequence ID" value="NZ_SDPQ02000001.1"/>
</dbReference>
<feature type="domain" description="Tyr recombinase" evidence="3">
    <location>
        <begin position="279"/>
        <end position="487"/>
    </location>
</feature>
<dbReference type="PANTHER" id="PTHR34605">
    <property type="entry name" value="PHAGE_INTEGRASE DOMAIN-CONTAINING PROTEIN"/>
    <property type="match status" value="1"/>
</dbReference>
<dbReference type="GO" id="GO:0006310">
    <property type="term" value="P:DNA recombination"/>
    <property type="evidence" value="ECO:0007669"/>
    <property type="project" value="UniProtKB-KW"/>
</dbReference>